<dbReference type="PANTHER" id="PTHR43712:SF5">
    <property type="entry name" value="O-METHYLTRANSFERASE ASQN-RELATED"/>
    <property type="match status" value="1"/>
</dbReference>
<organism evidence="5 6">
    <name type="scientific">Diaporthe eres</name>
    <name type="common">Phomopsis oblonga</name>
    <dbReference type="NCBI Taxonomy" id="83184"/>
    <lineage>
        <taxon>Eukaryota</taxon>
        <taxon>Fungi</taxon>
        <taxon>Dikarya</taxon>
        <taxon>Ascomycota</taxon>
        <taxon>Pezizomycotina</taxon>
        <taxon>Sordariomycetes</taxon>
        <taxon>Sordariomycetidae</taxon>
        <taxon>Diaporthales</taxon>
        <taxon>Diaporthaceae</taxon>
        <taxon>Diaporthe</taxon>
        <taxon>Diaporthe eres species complex</taxon>
    </lineage>
</organism>
<keyword evidence="6" id="KW-1185">Reference proteome</keyword>
<dbReference type="Pfam" id="PF00891">
    <property type="entry name" value="Methyltransf_2"/>
    <property type="match status" value="1"/>
</dbReference>
<reference evidence="5 6" key="1">
    <citation type="submission" date="2024-02" db="EMBL/GenBank/DDBJ databases">
        <title>De novo assembly and annotation of 12 fungi associated with fruit tree decline syndrome in Ontario, Canada.</title>
        <authorList>
            <person name="Sulman M."/>
            <person name="Ellouze W."/>
            <person name="Ilyukhin E."/>
        </authorList>
    </citation>
    <scope>NUCLEOTIDE SEQUENCE [LARGE SCALE GENOMIC DNA]</scope>
    <source>
        <strain evidence="5 6">M169</strain>
    </source>
</reference>
<dbReference type="InterPro" id="IPR016461">
    <property type="entry name" value="COMT-like"/>
</dbReference>
<dbReference type="Proteomes" id="UP001430848">
    <property type="component" value="Unassembled WGS sequence"/>
</dbReference>
<evidence type="ECO:0000256" key="2">
    <source>
        <dbReference type="ARBA" id="ARBA00022679"/>
    </source>
</evidence>
<dbReference type="SUPFAM" id="SSF46785">
    <property type="entry name" value="Winged helix' DNA-binding domain"/>
    <property type="match status" value="1"/>
</dbReference>
<dbReference type="PROSITE" id="PS51683">
    <property type="entry name" value="SAM_OMT_II"/>
    <property type="match status" value="1"/>
</dbReference>
<name>A0ABR1NW99_DIAER</name>
<dbReference type="EMBL" id="JAKNSF020000092">
    <property type="protein sequence ID" value="KAK7717748.1"/>
    <property type="molecule type" value="Genomic_DNA"/>
</dbReference>
<dbReference type="InterPro" id="IPR001077">
    <property type="entry name" value="COMT_C"/>
</dbReference>
<evidence type="ECO:0000256" key="3">
    <source>
        <dbReference type="ARBA" id="ARBA00022691"/>
    </source>
</evidence>
<evidence type="ECO:0000259" key="4">
    <source>
        <dbReference type="Pfam" id="PF00891"/>
    </source>
</evidence>
<keyword evidence="3" id="KW-0949">S-adenosyl-L-methionine</keyword>
<dbReference type="InterPro" id="IPR036390">
    <property type="entry name" value="WH_DNA-bd_sf"/>
</dbReference>
<dbReference type="PANTHER" id="PTHR43712">
    <property type="entry name" value="PUTATIVE (AFU_ORTHOLOGUE AFUA_4G14580)-RELATED"/>
    <property type="match status" value="1"/>
</dbReference>
<proteinExistence type="predicted"/>
<keyword evidence="1" id="KW-0489">Methyltransferase</keyword>
<dbReference type="InterPro" id="IPR029063">
    <property type="entry name" value="SAM-dependent_MTases_sf"/>
</dbReference>
<evidence type="ECO:0000313" key="5">
    <source>
        <dbReference type="EMBL" id="KAK7717748.1"/>
    </source>
</evidence>
<dbReference type="Gene3D" id="1.10.10.10">
    <property type="entry name" value="Winged helix-like DNA-binding domain superfamily/Winged helix DNA-binding domain"/>
    <property type="match status" value="1"/>
</dbReference>
<comment type="caution">
    <text evidence="5">The sequence shown here is derived from an EMBL/GenBank/DDBJ whole genome shotgun (WGS) entry which is preliminary data.</text>
</comment>
<gene>
    <name evidence="5" type="ORF">SLS63_010703</name>
</gene>
<feature type="domain" description="O-methyltransferase C-terminal" evidence="4">
    <location>
        <begin position="266"/>
        <end position="423"/>
    </location>
</feature>
<accession>A0ABR1NW99</accession>
<dbReference type="InterPro" id="IPR036388">
    <property type="entry name" value="WH-like_DNA-bd_sf"/>
</dbReference>
<evidence type="ECO:0000256" key="1">
    <source>
        <dbReference type="ARBA" id="ARBA00022603"/>
    </source>
</evidence>
<protein>
    <recommendedName>
        <fullName evidence="4">O-methyltransferase C-terminal domain-containing protein</fullName>
    </recommendedName>
</protein>
<evidence type="ECO:0000313" key="6">
    <source>
        <dbReference type="Proteomes" id="UP001430848"/>
    </source>
</evidence>
<sequence>MIADTNFEFYSKMSGRNLAELGEEVSRLTREITQQLQDRGQAIPSIHDISSAGPETVIDGESALKLAEAARELEALALGPHQTLGLMGLSVHDASSLGVIAEFDIASLVPIDGSATFAELSEATGLDEDRLTRILRYAMTNLIFREKPPGQVRHTALSAHLSRSPPTVAFQRTLATVFNPANACLPAALRACPATASLTRTAHNAARATPEPFYAWLDAAAAGPGAGPDLRAVFDRGMEGISRGGQRLQDTDLRAFPWVAVLPPDAAVVDVGGSRGHFARDLVEMNPSFRVFVQDLPRVVEGLAEEFAAGGGDAGGSERGGHVTYQAHDFFDAQPVAGADVYFLRHVMHNHPDAECVAILRALLPALREGGRVLVSEYVVPPYEDLAGGLGTKAMRQMDLMTMALFNAKERTRDEYAALFGRASEKLVLEGTHQVPDDPRSCIFEAIYKGEARALIQ</sequence>
<dbReference type="SUPFAM" id="SSF53335">
    <property type="entry name" value="S-adenosyl-L-methionine-dependent methyltransferases"/>
    <property type="match status" value="1"/>
</dbReference>
<dbReference type="Gene3D" id="3.40.50.150">
    <property type="entry name" value="Vaccinia Virus protein VP39"/>
    <property type="match status" value="1"/>
</dbReference>
<keyword evidence="2" id="KW-0808">Transferase</keyword>